<dbReference type="InterPro" id="IPR011049">
    <property type="entry name" value="Serralysin-like_metalloprot_C"/>
</dbReference>
<evidence type="ECO:0000256" key="2">
    <source>
        <dbReference type="ARBA" id="ARBA00012247"/>
    </source>
</evidence>
<keyword evidence="3" id="KW-0732">Signal</keyword>
<evidence type="ECO:0000256" key="7">
    <source>
        <dbReference type="SAM" id="MobiDB-lite"/>
    </source>
</evidence>
<accession>A0ABV0KL88</accession>
<dbReference type="Pfam" id="PF00353">
    <property type="entry name" value="HemolysinCabind"/>
    <property type="match status" value="1"/>
</dbReference>
<name>A0ABV0KL88_9CYAN</name>
<evidence type="ECO:0000313" key="10">
    <source>
        <dbReference type="EMBL" id="MEP1059130.1"/>
    </source>
</evidence>
<dbReference type="PANTHER" id="PTHR43620:SF7">
    <property type="entry name" value="GLYCEROPHOSPHODIESTER PHOSPHODIESTERASE GDPD5-RELATED"/>
    <property type="match status" value="1"/>
</dbReference>
<proteinExistence type="inferred from homology"/>
<dbReference type="EMBL" id="JAMPLM010000009">
    <property type="protein sequence ID" value="MEP1059130.1"/>
    <property type="molecule type" value="Genomic_DNA"/>
</dbReference>
<dbReference type="Gene3D" id="2.150.10.10">
    <property type="entry name" value="Serralysin-like metalloprotease, C-terminal"/>
    <property type="match status" value="1"/>
</dbReference>
<dbReference type="InterPro" id="IPR017946">
    <property type="entry name" value="PLC-like_Pdiesterase_TIM-brl"/>
</dbReference>
<dbReference type="PROSITE" id="PS50042">
    <property type="entry name" value="CNMP_BINDING_3"/>
    <property type="match status" value="1"/>
</dbReference>
<dbReference type="InterPro" id="IPR030395">
    <property type="entry name" value="GP_PDE_dom"/>
</dbReference>
<comment type="similarity">
    <text evidence="1">Belongs to the glycerophosphoryl diester phosphodiesterase family.</text>
</comment>
<evidence type="ECO:0000256" key="4">
    <source>
        <dbReference type="ARBA" id="ARBA00022798"/>
    </source>
</evidence>
<evidence type="ECO:0000259" key="8">
    <source>
        <dbReference type="PROSITE" id="PS50042"/>
    </source>
</evidence>
<evidence type="ECO:0000259" key="9">
    <source>
        <dbReference type="PROSITE" id="PS51704"/>
    </source>
</evidence>
<dbReference type="SUPFAM" id="SSF51120">
    <property type="entry name" value="beta-Roll"/>
    <property type="match status" value="1"/>
</dbReference>
<organism evidence="10 11">
    <name type="scientific">Stenomitos frigidus AS-A4</name>
    <dbReference type="NCBI Taxonomy" id="2933935"/>
    <lineage>
        <taxon>Bacteria</taxon>
        <taxon>Bacillati</taxon>
        <taxon>Cyanobacteriota</taxon>
        <taxon>Cyanophyceae</taxon>
        <taxon>Leptolyngbyales</taxon>
        <taxon>Leptolyngbyaceae</taxon>
        <taxon>Stenomitos</taxon>
    </lineage>
</organism>
<feature type="domain" description="GP-PDE" evidence="9">
    <location>
        <begin position="180"/>
        <end position="530"/>
    </location>
</feature>
<keyword evidence="5" id="KW-0378">Hydrolase</keyword>
<comment type="catalytic activity">
    <reaction evidence="6">
        <text>a sn-glycero-3-phosphodiester + H2O = an alcohol + sn-glycerol 3-phosphate + H(+)</text>
        <dbReference type="Rhea" id="RHEA:12969"/>
        <dbReference type="ChEBI" id="CHEBI:15377"/>
        <dbReference type="ChEBI" id="CHEBI:15378"/>
        <dbReference type="ChEBI" id="CHEBI:30879"/>
        <dbReference type="ChEBI" id="CHEBI:57597"/>
        <dbReference type="ChEBI" id="CHEBI:83408"/>
        <dbReference type="EC" id="3.1.4.46"/>
    </reaction>
</comment>
<feature type="region of interest" description="Disordered" evidence="7">
    <location>
        <begin position="826"/>
        <end position="846"/>
    </location>
</feature>
<dbReference type="RefSeq" id="WP_190448897.1">
    <property type="nucleotide sequence ID" value="NZ_JAMPLM010000009.1"/>
</dbReference>
<dbReference type="PROSITE" id="PS51704">
    <property type="entry name" value="GP_PDE"/>
    <property type="match status" value="2"/>
</dbReference>
<evidence type="ECO:0000256" key="6">
    <source>
        <dbReference type="ARBA" id="ARBA00047512"/>
    </source>
</evidence>
<evidence type="ECO:0000256" key="5">
    <source>
        <dbReference type="ARBA" id="ARBA00022801"/>
    </source>
</evidence>
<dbReference type="SUPFAM" id="SSF51695">
    <property type="entry name" value="PLC-like phosphodiesterases"/>
    <property type="match status" value="2"/>
</dbReference>
<sequence length="1239" mass="134412">MADVTLKGFASLPADTFAEGPPAGKGIAANGRIGPFPGQPVQGFSGVQFADENRFWFLSDNGFGAKNNSADFLLRIYQVDPSLQGAEPSGNGSVAVRNFIQLRDPDNKIPFEITNPTGDRFLTGADFDVESFVIAKDGTIWVGEEFGPFLLHFDATGKLLDAPIATPNLVNLNTLDGKPPIVIGHRGASSELPEHTLEAYKLAIERGADFIEPDLVSTKDGVLIARHEPILGGTTDVASRPEFVDRKRSGTIDGVLYENEFFASDFTLAEIKALRAIMPQGFRTQAFNGVFEIPTLQEVIELVQQVEKDTGKKIGIYPETKHPTYHDSLGLSLEEPLLTTLEQTGFTDSSRVYIQSFEVSNLKELNTKTDIPLVQLLDAYDVDYNTGELLYQDVNARPYDFAVAGDTRTYGDLQTSAGLAEIATYADGIGPWKRMIVSLKNVDANKDGQPDDLNNDGTINDADRVTLAPSSLVTDAHSAGLLVHPYTFRNEGRFLASDYQGNPAKEFEQFINLGVDGYFTDFPGTGDLVRDQITSPFVRSPQNPDVLATTEFNTLDGKQPIVIGHRGASGDRPEHTLAAYKKAIADGADFIEPDLVVTKDGILIARHEPMLAVLNANGTLNTTDTSTDIYLRPEFADRKATKVLDGNTVTGWFAEDFTLAEIKTLNAIERIPAIRGTAFNNDGLKVPTLDEVIDLVQQVEAEIGRKIGIYPETKHPTFFTAQGFNTSQLLVDTLVAQNFTDPSRIYIQSFEVANLKALNTTILPNAGIDIPLVQLFGGSGRPYDFVVSGDTRTYTDLSTPTGLADIATYAQGIGPNKQRIVPLATVDRNNDGRPDDLNGDGAISDGDRITGTPTSLVTDAHAAGLLVHPYTFRNESFFLPDSYNGDPLAEFKQFIELGVDGYFTDFPGTGEDARSTFITPPAVANLGRSQGFEGLAISPDKSTLYPLLEGTVVGDPAGSLRIYEFDVATKQYEGLVGYYKLENPANAIGDITVVNNNEYLIIERDNNQAGAAQFKKIFKVDFSQQDANGFVAKTEIANLLDIKDPDDLNKDGSTSFNFPFQTIEDVLVLDAKTILVANDNNYPFSVGRPPAIDNNEIIVLQLEQPLKLDPRVGVAGLNVRSYEGTEENDRLRGTKRNDYIEGGAGNDFLSGVKGNNFLVGGEGRDLFVLAKGGTQTIADFENGTDLIALPAGLGFNRLSILQGTELNANDTLIKRQGATLAVLSDVQANSLTASNFISI</sequence>
<evidence type="ECO:0000256" key="3">
    <source>
        <dbReference type="ARBA" id="ARBA00022729"/>
    </source>
</evidence>
<evidence type="ECO:0000256" key="1">
    <source>
        <dbReference type="ARBA" id="ARBA00007277"/>
    </source>
</evidence>
<dbReference type="InterPro" id="IPR001343">
    <property type="entry name" value="Hemolysn_Ca-bd"/>
</dbReference>
<comment type="caution">
    <text evidence="10">The sequence shown here is derived from an EMBL/GenBank/DDBJ whole genome shotgun (WGS) entry which is preliminary data.</text>
</comment>
<dbReference type="Pfam" id="PF13449">
    <property type="entry name" value="Phytase-like"/>
    <property type="match status" value="2"/>
</dbReference>
<dbReference type="EC" id="3.1.4.46" evidence="2"/>
<dbReference type="CDD" id="cd08602">
    <property type="entry name" value="GDPD_ScGlpQ1_like"/>
    <property type="match status" value="2"/>
</dbReference>
<keyword evidence="11" id="KW-1185">Reference proteome</keyword>
<protein>
    <recommendedName>
        <fullName evidence="2">glycerophosphodiester phosphodiesterase</fullName>
        <ecNumber evidence="2">3.1.4.46</ecNumber>
    </recommendedName>
</protein>
<dbReference type="InterPro" id="IPR027372">
    <property type="entry name" value="Phytase-like_dom"/>
</dbReference>
<dbReference type="PANTHER" id="PTHR43620">
    <property type="entry name" value="GLYCEROPHOSPHORYL DIESTER PHOSPHODIESTERASE"/>
    <property type="match status" value="1"/>
</dbReference>
<feature type="domain" description="GP-PDE" evidence="9">
    <location>
        <begin position="560"/>
        <end position="914"/>
    </location>
</feature>
<keyword evidence="4" id="KW-0319">Glycerol metabolism</keyword>
<gene>
    <name evidence="10" type="ORF">NDI38_11840</name>
</gene>
<evidence type="ECO:0000313" key="11">
    <source>
        <dbReference type="Proteomes" id="UP001476950"/>
    </source>
</evidence>
<feature type="domain" description="Cyclic nucleotide-binding" evidence="8">
    <location>
        <begin position="1160"/>
        <end position="1239"/>
    </location>
</feature>
<dbReference type="Pfam" id="PF03009">
    <property type="entry name" value="GDPD"/>
    <property type="match status" value="2"/>
</dbReference>
<reference evidence="10 11" key="1">
    <citation type="submission" date="2022-04" db="EMBL/GenBank/DDBJ databases">
        <title>Positive selection, recombination, and allopatry shape intraspecific diversity of widespread and dominant cyanobacteria.</title>
        <authorList>
            <person name="Wei J."/>
            <person name="Shu W."/>
            <person name="Hu C."/>
        </authorList>
    </citation>
    <scope>NUCLEOTIDE SEQUENCE [LARGE SCALE GENOMIC DNA]</scope>
    <source>
        <strain evidence="10 11">AS-A4</strain>
    </source>
</reference>
<dbReference type="Gene3D" id="3.20.20.190">
    <property type="entry name" value="Phosphatidylinositol (PI) phosphodiesterase"/>
    <property type="match status" value="2"/>
</dbReference>
<dbReference type="InterPro" id="IPR000595">
    <property type="entry name" value="cNMP-bd_dom"/>
</dbReference>
<dbReference type="Proteomes" id="UP001476950">
    <property type="component" value="Unassembled WGS sequence"/>
</dbReference>